<gene>
    <name evidence="4 6" type="primary">mshD</name>
    <name evidence="6" type="ORF">HT102_05090</name>
</gene>
<protein>
    <recommendedName>
        <fullName evidence="4">Mycothiol acetyltransferase</fullName>
        <shortName evidence="4">MSH acetyltransferase</shortName>
        <ecNumber evidence="4">2.3.1.189</ecNumber>
    </recommendedName>
    <alternativeName>
        <fullName evidence="4">Mycothiol synthase</fullName>
    </alternativeName>
</protein>
<evidence type="ECO:0000259" key="5">
    <source>
        <dbReference type="PROSITE" id="PS51186"/>
    </source>
</evidence>
<comment type="function">
    <text evidence="4">Catalyzes the transfer of acetyl from acetyl-CoA to desacetylmycothiol (Cys-GlcN-Ins) to form mycothiol.</text>
</comment>
<keyword evidence="1 4" id="KW-0808">Transferase</keyword>
<comment type="caution">
    <text evidence="6">The sequence shown here is derived from an EMBL/GenBank/DDBJ whole genome shotgun (WGS) entry which is preliminary data.</text>
</comment>
<dbReference type="SUPFAM" id="SSF55729">
    <property type="entry name" value="Acyl-CoA N-acyltransferases (Nat)"/>
    <property type="match status" value="2"/>
</dbReference>
<organism evidence="6 7">
    <name type="scientific">Lolliginicoccus lacisalsi</name>
    <dbReference type="NCBI Taxonomy" id="2742202"/>
    <lineage>
        <taxon>Bacteria</taxon>
        <taxon>Bacillati</taxon>
        <taxon>Actinomycetota</taxon>
        <taxon>Actinomycetes</taxon>
        <taxon>Mycobacteriales</taxon>
        <taxon>Hoyosellaceae</taxon>
        <taxon>Lolliginicoccus</taxon>
    </lineage>
</organism>
<accession>A0A927JCF9</accession>
<dbReference type="Proteomes" id="UP000642993">
    <property type="component" value="Unassembled WGS sequence"/>
</dbReference>
<dbReference type="EMBL" id="JACYWE010000002">
    <property type="protein sequence ID" value="MBD8505857.1"/>
    <property type="molecule type" value="Genomic_DNA"/>
</dbReference>
<evidence type="ECO:0000256" key="3">
    <source>
        <dbReference type="ARBA" id="ARBA00023315"/>
    </source>
</evidence>
<keyword evidence="2 4" id="KW-0677">Repeat</keyword>
<feature type="binding site" evidence="4">
    <location>
        <position position="235"/>
    </location>
    <ligand>
        <name>1D-myo-inositol 2-(L-cysteinylamino)-2-deoxy-alpha-D-glucopyranoside</name>
        <dbReference type="ChEBI" id="CHEBI:58887"/>
    </ligand>
</feature>
<dbReference type="InterPro" id="IPR017813">
    <property type="entry name" value="Mycothiol_AcTrfase"/>
</dbReference>
<dbReference type="PROSITE" id="PS51186">
    <property type="entry name" value="GNAT"/>
    <property type="match status" value="2"/>
</dbReference>
<dbReference type="PANTHER" id="PTHR43072">
    <property type="entry name" value="N-ACETYLTRANSFERASE"/>
    <property type="match status" value="1"/>
</dbReference>
<name>A0A927JCF9_9ACTN</name>
<reference evidence="6" key="1">
    <citation type="submission" date="2020-09" db="EMBL/GenBank/DDBJ databases">
        <title>Hoyosella lacisalsi sp. nov., a halotolerant actinobacterium isolated from soil of Lake Gudzhirganskoe.</title>
        <authorList>
            <person name="Yang Q."/>
            <person name="Guo P.Y."/>
            <person name="Liu S.W."/>
            <person name="Li F.N."/>
            <person name="Sun C.H."/>
        </authorList>
    </citation>
    <scope>NUCLEOTIDE SEQUENCE</scope>
    <source>
        <strain evidence="6">G463</strain>
    </source>
</reference>
<feature type="binding site" evidence="4">
    <location>
        <position position="273"/>
    </location>
    <ligand>
        <name>1D-myo-inositol 2-(L-cysteinylamino)-2-deoxy-alpha-D-glucopyranoside</name>
        <dbReference type="ChEBI" id="CHEBI:58887"/>
    </ligand>
</feature>
<dbReference type="EC" id="2.3.1.189" evidence="4"/>
<feature type="domain" description="N-acetyltransferase" evidence="5">
    <location>
        <begin position="1"/>
        <end position="144"/>
    </location>
</feature>
<feature type="binding site" evidence="4">
    <location>
        <position position="32"/>
    </location>
    <ligand>
        <name>1D-myo-inositol 2-(L-cysteinylamino)-2-deoxy-alpha-D-glucopyranoside</name>
        <dbReference type="ChEBI" id="CHEBI:58887"/>
    </ligand>
</feature>
<comment type="catalytic activity">
    <reaction evidence="4">
        <text>1D-myo-inositol 2-(L-cysteinylamino)-2-deoxy-alpha-D-glucopyranoside + acetyl-CoA = mycothiol + CoA + H(+)</text>
        <dbReference type="Rhea" id="RHEA:26172"/>
        <dbReference type="ChEBI" id="CHEBI:15378"/>
        <dbReference type="ChEBI" id="CHEBI:16768"/>
        <dbReference type="ChEBI" id="CHEBI:57287"/>
        <dbReference type="ChEBI" id="CHEBI:57288"/>
        <dbReference type="ChEBI" id="CHEBI:58887"/>
        <dbReference type="EC" id="2.3.1.189"/>
    </reaction>
</comment>
<dbReference type="NCBIfam" id="TIGR03448">
    <property type="entry name" value="mycothiol_MshD"/>
    <property type="match status" value="1"/>
</dbReference>
<dbReference type="HAMAP" id="MF_01698">
    <property type="entry name" value="MshD"/>
    <property type="match status" value="1"/>
</dbReference>
<comment type="similarity">
    <text evidence="4">Belongs to the acetyltransferase family. MshD subfamily.</text>
</comment>
<dbReference type="AlphaFoldDB" id="A0A927JCF9"/>
<feature type="binding site" evidence="4">
    <location>
        <begin position="72"/>
        <end position="74"/>
    </location>
    <ligand>
        <name>acetyl-CoA</name>
        <dbReference type="ChEBI" id="CHEBI:57288"/>
        <label>1</label>
    </ligand>
</feature>
<dbReference type="CDD" id="cd04301">
    <property type="entry name" value="NAT_SF"/>
    <property type="match status" value="1"/>
</dbReference>
<dbReference type="Pfam" id="PF00583">
    <property type="entry name" value="Acetyltransf_1"/>
    <property type="match status" value="1"/>
</dbReference>
<keyword evidence="3 4" id="KW-0012">Acyltransferase</keyword>
<dbReference type="InterPro" id="IPR000182">
    <property type="entry name" value="GNAT_dom"/>
</dbReference>
<proteinExistence type="inferred from homology"/>
<feature type="binding site" evidence="4">
    <location>
        <position position="180"/>
    </location>
    <ligand>
        <name>1D-myo-inositol 2-(L-cysteinylamino)-2-deoxy-alpha-D-glucopyranoside</name>
        <dbReference type="ChEBI" id="CHEBI:58887"/>
    </ligand>
</feature>
<dbReference type="Gene3D" id="3.40.630.30">
    <property type="match status" value="1"/>
</dbReference>
<dbReference type="PANTHER" id="PTHR43072:SF23">
    <property type="entry name" value="UPF0039 PROTEIN C11D3.02C"/>
    <property type="match status" value="1"/>
</dbReference>
<evidence type="ECO:0000256" key="2">
    <source>
        <dbReference type="ARBA" id="ARBA00022737"/>
    </source>
</evidence>
<feature type="binding site" evidence="4">
    <location>
        <begin position="239"/>
        <end position="241"/>
    </location>
    <ligand>
        <name>acetyl-CoA</name>
        <dbReference type="ChEBI" id="CHEBI:57288"/>
        <label>2</label>
    </ligand>
</feature>
<feature type="binding site" evidence="4">
    <location>
        <begin position="80"/>
        <end position="85"/>
    </location>
    <ligand>
        <name>acetyl-CoA</name>
        <dbReference type="ChEBI" id="CHEBI:57288"/>
        <label>1</label>
    </ligand>
</feature>
<dbReference type="RefSeq" id="WP_192038445.1">
    <property type="nucleotide sequence ID" value="NZ_JACYWE010000002.1"/>
</dbReference>
<keyword evidence="7" id="KW-1185">Reference proteome</keyword>
<dbReference type="GO" id="GO:0010125">
    <property type="term" value="P:mycothiol biosynthetic process"/>
    <property type="evidence" value="ECO:0007669"/>
    <property type="project" value="UniProtKB-UniRule"/>
</dbReference>
<feature type="binding site" evidence="4">
    <location>
        <position position="222"/>
    </location>
    <ligand>
        <name>1D-myo-inositol 2-(L-cysteinylamino)-2-deoxy-alpha-D-glucopyranoside</name>
        <dbReference type="ChEBI" id="CHEBI:58887"/>
    </ligand>
</feature>
<dbReference type="GO" id="GO:0035447">
    <property type="term" value="F:mycothiol synthase activity"/>
    <property type="evidence" value="ECO:0007669"/>
    <property type="project" value="UniProtKB-UniRule"/>
</dbReference>
<evidence type="ECO:0000256" key="4">
    <source>
        <dbReference type="HAMAP-Rule" id="MF_01698"/>
    </source>
</evidence>
<evidence type="ECO:0000256" key="1">
    <source>
        <dbReference type="ARBA" id="ARBA00022679"/>
    </source>
</evidence>
<dbReference type="InterPro" id="IPR016181">
    <property type="entry name" value="Acyl_CoA_acyltransferase"/>
</dbReference>
<dbReference type="Pfam" id="PF13508">
    <property type="entry name" value="Acetyltransf_7"/>
    <property type="match status" value="1"/>
</dbReference>
<sequence length="302" mass="32474">MEIVPLDQDREAEVAAMLGAARDHDQVDPVSEQGLRALAGEIESRNVAVVDDGAVVGVAPVRWENGTANVELVVHPGERRRGVGSKLLSAIRAITGTGAQVWSHGDLAAARAMAGVRGLARTRELLQMRRPLGQGAQPLPDPAPLEGARITTYADLGADAQALDSEIVRVNNAAFAWHPEQGGWTTNDVQERRGLPWFDPRGLLLAVDEDDPARLLGFHWTKVHPADATEPAKGEVYIVGVDPDAHGRGVGRSLTLEGLRYLQDQGLAAVILYVESDNTAALRTYEGLGFERFFTDVAYTLG</sequence>
<feature type="binding site" evidence="4">
    <location>
        <begin position="246"/>
        <end position="252"/>
    </location>
    <ligand>
        <name>acetyl-CoA</name>
        <dbReference type="ChEBI" id="CHEBI:57288"/>
        <label>2</label>
    </ligand>
</feature>
<evidence type="ECO:0000313" key="6">
    <source>
        <dbReference type="EMBL" id="MBD8505857.1"/>
    </source>
</evidence>
<feature type="domain" description="N-acetyltransferase" evidence="5">
    <location>
        <begin position="163"/>
        <end position="302"/>
    </location>
</feature>
<dbReference type="PIRSF" id="PIRSF021524">
    <property type="entry name" value="MSH_acetyltransferase"/>
    <property type="match status" value="1"/>
</dbReference>
<comment type="subunit">
    <text evidence="4">Monomer.</text>
</comment>
<feature type="binding site" evidence="4">
    <location>
        <begin position="278"/>
        <end position="283"/>
    </location>
    <ligand>
        <name>acetyl-CoA</name>
        <dbReference type="ChEBI" id="CHEBI:57288"/>
        <label>2</label>
    </ligand>
</feature>
<evidence type="ECO:0000313" key="7">
    <source>
        <dbReference type="Proteomes" id="UP000642993"/>
    </source>
</evidence>